<protein>
    <recommendedName>
        <fullName evidence="4">DNA-directed DNA polymerase</fullName>
    </recommendedName>
</protein>
<reference evidence="2 3" key="1">
    <citation type="journal article" date="2024" name="Science">
        <title>Giant polyketide synthase enzymes in the biosynthesis of giant marine polyether toxins.</title>
        <authorList>
            <person name="Fallon T.R."/>
            <person name="Shende V.V."/>
            <person name="Wierzbicki I.H."/>
            <person name="Pendleton A.L."/>
            <person name="Watervoot N.F."/>
            <person name="Auber R.P."/>
            <person name="Gonzalez D.J."/>
            <person name="Wisecaver J.H."/>
            <person name="Moore B.S."/>
        </authorList>
    </citation>
    <scope>NUCLEOTIDE SEQUENCE [LARGE SCALE GENOMIC DNA]</scope>
    <source>
        <strain evidence="2 3">12B1</strain>
    </source>
</reference>
<evidence type="ECO:0000313" key="2">
    <source>
        <dbReference type="EMBL" id="KAL1528992.1"/>
    </source>
</evidence>
<dbReference type="EMBL" id="JBGBPQ010000002">
    <property type="protein sequence ID" value="KAL1528992.1"/>
    <property type="molecule type" value="Genomic_DNA"/>
</dbReference>
<evidence type="ECO:0000313" key="3">
    <source>
        <dbReference type="Proteomes" id="UP001515480"/>
    </source>
</evidence>
<keyword evidence="3" id="KW-1185">Reference proteome</keyword>
<comment type="caution">
    <text evidence="2">The sequence shown here is derived from an EMBL/GenBank/DDBJ whole genome shotgun (WGS) entry which is preliminary data.</text>
</comment>
<dbReference type="AlphaFoldDB" id="A0AB34K724"/>
<accession>A0AB34K724</accession>
<gene>
    <name evidence="2" type="ORF">AB1Y20_010313</name>
</gene>
<proteinExistence type="predicted"/>
<organism evidence="2 3">
    <name type="scientific">Prymnesium parvum</name>
    <name type="common">Toxic golden alga</name>
    <dbReference type="NCBI Taxonomy" id="97485"/>
    <lineage>
        <taxon>Eukaryota</taxon>
        <taxon>Haptista</taxon>
        <taxon>Haptophyta</taxon>
        <taxon>Prymnesiophyceae</taxon>
        <taxon>Prymnesiales</taxon>
        <taxon>Prymnesiaceae</taxon>
        <taxon>Prymnesium</taxon>
    </lineage>
</organism>
<dbReference type="Gene3D" id="3.40.50.11350">
    <property type="match status" value="1"/>
</dbReference>
<dbReference type="Proteomes" id="UP001515480">
    <property type="component" value="Unassembled WGS sequence"/>
</dbReference>
<feature type="region of interest" description="Disordered" evidence="1">
    <location>
        <begin position="68"/>
        <end position="93"/>
    </location>
</feature>
<evidence type="ECO:0000256" key="1">
    <source>
        <dbReference type="SAM" id="MobiDB-lite"/>
    </source>
</evidence>
<evidence type="ECO:0008006" key="4">
    <source>
        <dbReference type="Google" id="ProtNLM"/>
    </source>
</evidence>
<sequence length="826" mass="89378">MIGCLLESGDWLWPSSAPASPLSRCCAACLSNASCAGFSFDPPSLRCLPAASPRRPHRLRALVLTLSSPPRRHPALPSPPRGRRLALSSPPRRLPPPPPPCVAWRPFSPAAVAAHCSPLLHPHRFLTRACAASPPPPRLALAHANRLYPRADCASPCAFDLLAPTAAGWAYDAAARCYARVGAAHACVARLAADVDDLTRVLRAAAAACAPPAAPRRCAPPAAAAAAACEGYRQRNATRLCGEGGGEAAPSARLAAAQGAGMWAACGSMCVYAVEAPAAAGWRYDVRGACYRPFEREHPCLQGRPRDVEEVRRRAASFCSECGEPQRWELCFALTSEAIAKSAKSGGGEDVFWKAQDALARQGKCRTPCPLRRDGSGSPFAESSELLAGLAEGRGANTSRTPHTQQECQRISAMVGRLDGVALASWLRLVRQRLDEGAARASACADRAAAARGRAPRLVVVSGAREQMHKAKFVVADAMYIARSLGRALVEPSVADSRLGEERRPSAVQISIVHQSTAANGTVFEEEAPADQQQEAAQTFGRLTLRHYWDLQPLCERFDIVPRSLHRRRRGSHVVIAPRKVHRGIGLWRLHTKHAVMTAFAPVLRARTIEIKGLWRSISNREAMHEERPLPYYGVVLRPSHFELNPGYELIALQLIDAFLPPHGATRLLAVQWRSEDWRVHSGRYGGLANATHNFVTCAAWAADTIAATMKAQQLETAFIATDLRAGSSGTYQVGSAQVEALRTLHARVPSLVNAGIHRVIDSIPDSGVRSNIEATICTKAKMLLATTHRCNNCGRARRCSKMTSAFSQYIVHRRKAFHRPTAPLF</sequence>
<name>A0AB34K724_PRYPA</name>